<feature type="non-terminal residue" evidence="10">
    <location>
        <position position="187"/>
    </location>
</feature>
<reference evidence="10 11" key="1">
    <citation type="journal article" date="2018" name="Nat. Ecol. Evol.">
        <title>Pezizomycetes genomes reveal the molecular basis of ectomycorrhizal truffle lifestyle.</title>
        <authorList>
            <person name="Murat C."/>
            <person name="Payen T."/>
            <person name="Noel B."/>
            <person name="Kuo A."/>
            <person name="Morin E."/>
            <person name="Chen J."/>
            <person name="Kohler A."/>
            <person name="Krizsan K."/>
            <person name="Balestrini R."/>
            <person name="Da Silva C."/>
            <person name="Montanini B."/>
            <person name="Hainaut M."/>
            <person name="Levati E."/>
            <person name="Barry K.W."/>
            <person name="Belfiori B."/>
            <person name="Cichocki N."/>
            <person name="Clum A."/>
            <person name="Dockter R.B."/>
            <person name="Fauchery L."/>
            <person name="Guy J."/>
            <person name="Iotti M."/>
            <person name="Le Tacon F."/>
            <person name="Lindquist E.A."/>
            <person name="Lipzen A."/>
            <person name="Malagnac F."/>
            <person name="Mello A."/>
            <person name="Molinier V."/>
            <person name="Miyauchi S."/>
            <person name="Poulain J."/>
            <person name="Riccioni C."/>
            <person name="Rubini A."/>
            <person name="Sitrit Y."/>
            <person name="Splivallo R."/>
            <person name="Traeger S."/>
            <person name="Wang M."/>
            <person name="Zifcakova L."/>
            <person name="Wipf D."/>
            <person name="Zambonelli A."/>
            <person name="Paolocci F."/>
            <person name="Nowrousian M."/>
            <person name="Ottonello S."/>
            <person name="Baldrian P."/>
            <person name="Spatafora J.W."/>
            <person name="Henrissat B."/>
            <person name="Nagy L.G."/>
            <person name="Aury J.M."/>
            <person name="Wincker P."/>
            <person name="Grigoriev I.V."/>
            <person name="Bonfante P."/>
            <person name="Martin F.M."/>
        </authorList>
    </citation>
    <scope>NUCLEOTIDE SEQUENCE [LARGE SCALE GENOMIC DNA]</scope>
    <source>
        <strain evidence="10 11">ATCC MYA-4762</strain>
    </source>
</reference>
<evidence type="ECO:0000256" key="2">
    <source>
        <dbReference type="ARBA" id="ARBA00012251"/>
    </source>
</evidence>
<evidence type="ECO:0000313" key="10">
    <source>
        <dbReference type="EMBL" id="RPB23446.1"/>
    </source>
</evidence>
<protein>
    <recommendedName>
        <fullName evidence="2">RBR-type E3 ubiquitin transferase</fullName>
        <ecNumber evidence="2">2.3.2.31</ecNumber>
    </recommendedName>
</protein>
<dbReference type="Gene3D" id="3.30.40.10">
    <property type="entry name" value="Zinc/RING finger domain, C3HC4 (zinc finger)"/>
    <property type="match status" value="1"/>
</dbReference>
<sequence>LSDDIPAHQAAKLACNHQFCNECLNRIFTLSLTDPALMPPKCCTTEHIPLKHAEHLLSHKTKKQWNRKYSEYTSSNRVYCPTKDCGHWISPKHIEAKIGTCSRCKTKVCTMCNGKAHGQSECPQDEDTKVFIQTAKENGYQRCYECRAVVELKSGCNHITCRCTAEFCYRCGDKWKTCDCPWFAYPD</sequence>
<dbReference type="InterPro" id="IPR002867">
    <property type="entry name" value="IBR_dom"/>
</dbReference>
<dbReference type="Pfam" id="PF01485">
    <property type="entry name" value="IBR"/>
    <property type="match status" value="2"/>
</dbReference>
<comment type="catalytic activity">
    <reaction evidence="1">
        <text>[E2 ubiquitin-conjugating enzyme]-S-ubiquitinyl-L-cysteine + [acceptor protein]-L-lysine = [E2 ubiquitin-conjugating enzyme]-L-cysteine + [acceptor protein]-N(6)-ubiquitinyl-L-lysine.</text>
        <dbReference type="EC" id="2.3.2.31"/>
    </reaction>
</comment>
<dbReference type="STRING" id="1051890.A0A3N4LKZ2"/>
<proteinExistence type="predicted"/>
<evidence type="ECO:0000256" key="3">
    <source>
        <dbReference type="ARBA" id="ARBA00022679"/>
    </source>
</evidence>
<dbReference type="PROSITE" id="PS51873">
    <property type="entry name" value="TRIAD"/>
    <property type="match status" value="1"/>
</dbReference>
<dbReference type="SUPFAM" id="SSF57850">
    <property type="entry name" value="RING/U-box"/>
    <property type="match status" value="3"/>
</dbReference>
<evidence type="ECO:0000256" key="4">
    <source>
        <dbReference type="ARBA" id="ARBA00022723"/>
    </source>
</evidence>
<dbReference type="InterPro" id="IPR031127">
    <property type="entry name" value="E3_UB_ligase_RBR"/>
</dbReference>
<evidence type="ECO:0000256" key="6">
    <source>
        <dbReference type="ARBA" id="ARBA00022771"/>
    </source>
</evidence>
<gene>
    <name evidence="10" type="ORF">L211DRAFT_751102</name>
</gene>
<dbReference type="OrthoDB" id="9977870at2759"/>
<keyword evidence="6" id="KW-0863">Zinc-finger</keyword>
<dbReference type="CDD" id="cd22584">
    <property type="entry name" value="Rcat_RBR_unk"/>
    <property type="match status" value="1"/>
</dbReference>
<evidence type="ECO:0000256" key="1">
    <source>
        <dbReference type="ARBA" id="ARBA00001798"/>
    </source>
</evidence>
<organism evidence="10 11">
    <name type="scientific">Terfezia boudieri ATCC MYA-4762</name>
    <dbReference type="NCBI Taxonomy" id="1051890"/>
    <lineage>
        <taxon>Eukaryota</taxon>
        <taxon>Fungi</taxon>
        <taxon>Dikarya</taxon>
        <taxon>Ascomycota</taxon>
        <taxon>Pezizomycotina</taxon>
        <taxon>Pezizomycetes</taxon>
        <taxon>Pezizales</taxon>
        <taxon>Pezizaceae</taxon>
        <taxon>Terfezia</taxon>
    </lineage>
</organism>
<feature type="domain" description="RING-type" evidence="9">
    <location>
        <begin position="1"/>
        <end position="187"/>
    </location>
</feature>
<accession>A0A3N4LKZ2</accession>
<evidence type="ECO:0000256" key="8">
    <source>
        <dbReference type="ARBA" id="ARBA00022833"/>
    </source>
</evidence>
<keyword evidence="4" id="KW-0479">Metal-binding</keyword>
<keyword evidence="11" id="KW-1185">Reference proteome</keyword>
<dbReference type="EC" id="2.3.2.31" evidence="2"/>
<dbReference type="InterPro" id="IPR013083">
    <property type="entry name" value="Znf_RING/FYVE/PHD"/>
</dbReference>
<keyword evidence="5" id="KW-0677">Repeat</keyword>
<dbReference type="PANTHER" id="PTHR11685">
    <property type="entry name" value="RBR FAMILY RING FINGER AND IBR DOMAIN-CONTAINING"/>
    <property type="match status" value="1"/>
</dbReference>
<dbReference type="EMBL" id="ML121546">
    <property type="protein sequence ID" value="RPB23446.1"/>
    <property type="molecule type" value="Genomic_DNA"/>
</dbReference>
<dbReference type="AlphaFoldDB" id="A0A3N4LKZ2"/>
<name>A0A3N4LKZ2_9PEZI</name>
<dbReference type="GO" id="GO:0016567">
    <property type="term" value="P:protein ubiquitination"/>
    <property type="evidence" value="ECO:0007669"/>
    <property type="project" value="InterPro"/>
</dbReference>
<dbReference type="Gene3D" id="1.20.120.1750">
    <property type="match status" value="1"/>
</dbReference>
<dbReference type="InParanoid" id="A0A3N4LKZ2"/>
<keyword evidence="7" id="KW-0833">Ubl conjugation pathway</keyword>
<dbReference type="CDD" id="cd20335">
    <property type="entry name" value="BRcat_RBR"/>
    <property type="match status" value="1"/>
</dbReference>
<feature type="non-terminal residue" evidence="10">
    <location>
        <position position="1"/>
    </location>
</feature>
<evidence type="ECO:0000313" key="11">
    <source>
        <dbReference type="Proteomes" id="UP000267821"/>
    </source>
</evidence>
<dbReference type="Proteomes" id="UP000267821">
    <property type="component" value="Unassembled WGS sequence"/>
</dbReference>
<keyword evidence="3" id="KW-0808">Transferase</keyword>
<evidence type="ECO:0000256" key="7">
    <source>
        <dbReference type="ARBA" id="ARBA00022786"/>
    </source>
</evidence>
<dbReference type="GO" id="GO:0061630">
    <property type="term" value="F:ubiquitin protein ligase activity"/>
    <property type="evidence" value="ECO:0007669"/>
    <property type="project" value="UniProtKB-EC"/>
</dbReference>
<keyword evidence="8" id="KW-0862">Zinc</keyword>
<dbReference type="GO" id="GO:0008270">
    <property type="term" value="F:zinc ion binding"/>
    <property type="evidence" value="ECO:0007669"/>
    <property type="project" value="UniProtKB-KW"/>
</dbReference>
<evidence type="ECO:0000259" key="9">
    <source>
        <dbReference type="PROSITE" id="PS51873"/>
    </source>
</evidence>
<dbReference type="InterPro" id="IPR044066">
    <property type="entry name" value="TRIAD_supradom"/>
</dbReference>
<evidence type="ECO:0000256" key="5">
    <source>
        <dbReference type="ARBA" id="ARBA00022737"/>
    </source>
</evidence>